<dbReference type="GeneID" id="33561288"/>
<sequence length="162" mass="19078">MGGVDIADQLRSYYNTQQPSRHNWLPLFFWLLDTSIVNSYIISLKTGSTRTHWEFRCKLVWGIINSVHENRGSSLKKTQRQRVTKYFKLPECRFESDGHWQELRDEERAICVWCSWVARQEAKDSGAPSHGTNKTQTWCEKCNVPLCFNSNRNCFKAFHTQK</sequence>
<dbReference type="PANTHER" id="PTHR47272:SF1">
    <property type="entry name" value="PIGGYBAC TRANSPOSABLE ELEMENT-DERIVED PROTEIN 3-LIKE"/>
    <property type="match status" value="1"/>
</dbReference>
<organism evidence="1 2">
    <name type="scientific">Lobosporangium transversale</name>
    <dbReference type="NCBI Taxonomy" id="64571"/>
    <lineage>
        <taxon>Eukaryota</taxon>
        <taxon>Fungi</taxon>
        <taxon>Fungi incertae sedis</taxon>
        <taxon>Mucoromycota</taxon>
        <taxon>Mortierellomycotina</taxon>
        <taxon>Mortierellomycetes</taxon>
        <taxon>Mortierellales</taxon>
        <taxon>Mortierellaceae</taxon>
        <taxon>Lobosporangium</taxon>
    </lineage>
</organism>
<evidence type="ECO:0000313" key="1">
    <source>
        <dbReference type="EMBL" id="ORZ27723.1"/>
    </source>
</evidence>
<dbReference type="PANTHER" id="PTHR47272">
    <property type="entry name" value="DDE_TNP_1_7 DOMAIN-CONTAINING PROTEIN"/>
    <property type="match status" value="1"/>
</dbReference>
<dbReference type="InParanoid" id="A0A1Y2H1Z1"/>
<dbReference type="AlphaFoldDB" id="A0A1Y2H1Z1"/>
<dbReference type="Proteomes" id="UP000193648">
    <property type="component" value="Unassembled WGS sequence"/>
</dbReference>
<accession>A0A1Y2H1Z1</accession>
<reference evidence="1 2" key="1">
    <citation type="submission" date="2016-07" db="EMBL/GenBank/DDBJ databases">
        <title>Pervasive Adenine N6-methylation of Active Genes in Fungi.</title>
        <authorList>
            <consortium name="DOE Joint Genome Institute"/>
            <person name="Mondo S.J."/>
            <person name="Dannebaum R.O."/>
            <person name="Kuo R.C."/>
            <person name="Labutti K."/>
            <person name="Haridas S."/>
            <person name="Kuo A."/>
            <person name="Salamov A."/>
            <person name="Ahrendt S.R."/>
            <person name="Lipzen A."/>
            <person name="Sullivan W."/>
            <person name="Andreopoulos W.B."/>
            <person name="Clum A."/>
            <person name="Lindquist E."/>
            <person name="Daum C."/>
            <person name="Ramamoorthy G.K."/>
            <person name="Gryganskyi A."/>
            <person name="Culley D."/>
            <person name="Magnuson J.K."/>
            <person name="James T.Y."/>
            <person name="O'Malley M.A."/>
            <person name="Stajich J.E."/>
            <person name="Spatafora J.W."/>
            <person name="Visel A."/>
            <person name="Grigoriev I.V."/>
        </authorList>
    </citation>
    <scope>NUCLEOTIDE SEQUENCE [LARGE SCALE GENOMIC DNA]</scope>
    <source>
        <strain evidence="1 2">NRRL 3116</strain>
    </source>
</reference>
<protein>
    <recommendedName>
        <fullName evidence="3">PiggyBac transposable element-derived protein domain-containing protein</fullName>
    </recommendedName>
</protein>
<name>A0A1Y2H1Z1_9FUNG</name>
<dbReference type="STRING" id="64571.A0A1Y2H1Z1"/>
<dbReference type="RefSeq" id="XP_021885426.1">
    <property type="nucleotide sequence ID" value="XM_022019443.1"/>
</dbReference>
<keyword evidence="2" id="KW-1185">Reference proteome</keyword>
<evidence type="ECO:0008006" key="3">
    <source>
        <dbReference type="Google" id="ProtNLM"/>
    </source>
</evidence>
<proteinExistence type="predicted"/>
<evidence type="ECO:0000313" key="2">
    <source>
        <dbReference type="Proteomes" id="UP000193648"/>
    </source>
</evidence>
<dbReference type="OrthoDB" id="2431486at2759"/>
<gene>
    <name evidence="1" type="ORF">BCR41DRAFT_119145</name>
</gene>
<comment type="caution">
    <text evidence="1">The sequence shown here is derived from an EMBL/GenBank/DDBJ whole genome shotgun (WGS) entry which is preliminary data.</text>
</comment>
<dbReference type="EMBL" id="MCFF01000003">
    <property type="protein sequence ID" value="ORZ27723.1"/>
    <property type="molecule type" value="Genomic_DNA"/>
</dbReference>